<evidence type="ECO:0000259" key="6">
    <source>
        <dbReference type="PROSITE" id="PS50833"/>
    </source>
</evidence>
<comment type="caution">
    <text evidence="7">The sequence shown here is derived from an EMBL/GenBank/DDBJ whole genome shotgun (WGS) entry which is preliminary data.</text>
</comment>
<comment type="subcellular location">
    <subcellularLocation>
        <location evidence="1">Nucleus</location>
        <location evidence="1">Nucleolus</location>
    </subcellularLocation>
</comment>
<dbReference type="GO" id="GO:0019843">
    <property type="term" value="F:rRNA binding"/>
    <property type="evidence" value="ECO:0007669"/>
    <property type="project" value="InterPro"/>
</dbReference>
<dbReference type="GO" id="GO:0000027">
    <property type="term" value="P:ribosomal large subunit assembly"/>
    <property type="evidence" value="ECO:0007669"/>
    <property type="project" value="TreeGrafter"/>
</dbReference>
<dbReference type="PANTHER" id="PTHR13634">
    <property type="entry name" value="RIBOSOME BIOGENESIS PROTEIN BRIX"/>
    <property type="match status" value="1"/>
</dbReference>
<protein>
    <submittedName>
        <fullName evidence="7">Ribosome bioproteinsis protein brx1</fullName>
    </submittedName>
</protein>
<dbReference type="GO" id="GO:0006364">
    <property type="term" value="P:rRNA processing"/>
    <property type="evidence" value="ECO:0007669"/>
    <property type="project" value="InterPro"/>
</dbReference>
<feature type="compositionally biased region" description="Polar residues" evidence="5">
    <location>
        <begin position="1"/>
        <end position="11"/>
    </location>
</feature>
<dbReference type="PROSITE" id="PS50833">
    <property type="entry name" value="BRIX"/>
    <property type="match status" value="1"/>
</dbReference>
<feature type="region of interest" description="Disordered" evidence="5">
    <location>
        <begin position="1"/>
        <end position="40"/>
    </location>
</feature>
<dbReference type="SMART" id="SM00879">
    <property type="entry name" value="Brix"/>
    <property type="match status" value="1"/>
</dbReference>
<dbReference type="Proteomes" id="UP000325313">
    <property type="component" value="Unassembled WGS sequence"/>
</dbReference>
<organism evidence="7 8">
    <name type="scientific">Puccinia graminis f. sp. tritici</name>
    <dbReference type="NCBI Taxonomy" id="56615"/>
    <lineage>
        <taxon>Eukaryota</taxon>
        <taxon>Fungi</taxon>
        <taxon>Dikarya</taxon>
        <taxon>Basidiomycota</taxon>
        <taxon>Pucciniomycotina</taxon>
        <taxon>Pucciniomycetes</taxon>
        <taxon>Pucciniales</taxon>
        <taxon>Pucciniaceae</taxon>
        <taxon>Puccinia</taxon>
    </lineage>
</organism>
<evidence type="ECO:0000256" key="3">
    <source>
        <dbReference type="ARBA" id="ARBA00022517"/>
    </source>
</evidence>
<dbReference type="EMBL" id="VDEP01000103">
    <property type="protein sequence ID" value="KAA1131643.1"/>
    <property type="molecule type" value="Genomic_DNA"/>
</dbReference>
<feature type="domain" description="Brix" evidence="6">
    <location>
        <begin position="46"/>
        <end position="194"/>
    </location>
</feature>
<dbReference type="Pfam" id="PF04427">
    <property type="entry name" value="Brix"/>
    <property type="match status" value="1"/>
</dbReference>
<dbReference type="PANTHER" id="PTHR13634:SF0">
    <property type="entry name" value="RIBOSOME BIOGENESIS PROTEIN BRX1 HOMOLOG"/>
    <property type="match status" value="1"/>
</dbReference>
<name>A0A5B0S3K0_PUCGR</name>
<keyword evidence="3" id="KW-0690">Ribosome biogenesis</keyword>
<dbReference type="AlphaFoldDB" id="A0A5B0S3K0"/>
<comment type="similarity">
    <text evidence="2">Belongs to the BRX1 family.</text>
</comment>
<keyword evidence="4" id="KW-0539">Nucleus</keyword>
<evidence type="ECO:0000256" key="1">
    <source>
        <dbReference type="ARBA" id="ARBA00004604"/>
    </source>
</evidence>
<accession>A0A5B0S3K0</accession>
<evidence type="ECO:0000256" key="2">
    <source>
        <dbReference type="ARBA" id="ARBA00006369"/>
    </source>
</evidence>
<proteinExistence type="inferred from homology"/>
<evidence type="ECO:0000313" key="7">
    <source>
        <dbReference type="EMBL" id="KAA1131643.1"/>
    </source>
</evidence>
<dbReference type="SUPFAM" id="SSF52954">
    <property type="entry name" value="Class II aaRS ABD-related"/>
    <property type="match status" value="1"/>
</dbReference>
<dbReference type="GO" id="GO:0005730">
    <property type="term" value="C:nucleolus"/>
    <property type="evidence" value="ECO:0007669"/>
    <property type="project" value="UniProtKB-SubCell"/>
</dbReference>
<dbReference type="InterPro" id="IPR026532">
    <property type="entry name" value="BRX1"/>
</dbReference>
<dbReference type="InterPro" id="IPR007109">
    <property type="entry name" value="Brix"/>
</dbReference>
<sequence length="194" mass="21972">MASRSAQATATSKKRKNVDREEAEQDVPGGAGALTTSSSSTKPYKSKVLILCSRGITYRMRHLMNDLANLITHGKKDAKLDSKHALPSINELADLNSCNHALYFESRRHSDLYLWASRCPNGPSIRFHVVNVHTMDEMKMTDFVPPVQALKEHKTEAALKYVGRKEQESSRESRKELINMMRPDDELEKRKVFA</sequence>
<evidence type="ECO:0000256" key="5">
    <source>
        <dbReference type="SAM" id="MobiDB-lite"/>
    </source>
</evidence>
<evidence type="ECO:0000256" key="4">
    <source>
        <dbReference type="ARBA" id="ARBA00023242"/>
    </source>
</evidence>
<evidence type="ECO:0000313" key="8">
    <source>
        <dbReference type="Proteomes" id="UP000325313"/>
    </source>
</evidence>
<reference evidence="7 8" key="1">
    <citation type="submission" date="2019-05" db="EMBL/GenBank/DDBJ databases">
        <title>Emergence of the Ug99 lineage of the wheat stem rust pathogen through somatic hybridization.</title>
        <authorList>
            <person name="Li F."/>
            <person name="Upadhyaya N.M."/>
            <person name="Sperschneider J."/>
            <person name="Matny O."/>
            <person name="Nguyen-Phuc H."/>
            <person name="Mago R."/>
            <person name="Raley C."/>
            <person name="Miller M.E."/>
            <person name="Silverstein K.A.T."/>
            <person name="Henningsen E."/>
            <person name="Hirsch C.D."/>
            <person name="Visser B."/>
            <person name="Pretorius Z.A."/>
            <person name="Steffenson B.J."/>
            <person name="Schwessinger B."/>
            <person name="Dodds P.N."/>
            <person name="Figueroa M."/>
        </authorList>
    </citation>
    <scope>NUCLEOTIDE SEQUENCE [LARGE SCALE GENOMIC DNA]</scope>
    <source>
        <strain evidence="7 8">Ug99</strain>
    </source>
</reference>
<gene>
    <name evidence="7" type="primary">BRX1_4</name>
    <name evidence="7" type="ORF">PGTUg99_034483</name>
</gene>